<keyword evidence="2" id="KW-0472">Membrane</keyword>
<gene>
    <name evidence="4" type="ORF">MAMC_00431</name>
</gene>
<dbReference type="Pfam" id="PF13584">
    <property type="entry name" value="BatD"/>
    <property type="match status" value="1"/>
</dbReference>
<protein>
    <submittedName>
        <fullName evidence="4">Uncharacterized protein</fullName>
    </submittedName>
</protein>
<sequence length="850" mass="93491">MNRFFVLFLVLSFSHALLYAQGAHWLPPETRATLDSAYQVKLVVEGAIPQSDPELPAIPYVETGFPKKELLANSGSGGNSSIVYSYILQPLRTGPHTLPGFLLPTDRGLVSVPPFSFWVGEPPSSPSFVSSADASLLLFRKEVWQGEPFPVEYRLLAHAGTFLEITGQPEWTPADVLVDRWSRPERVSGDWRGSFFSGLRYSALAIALNPGKVSLCPVSQHVNMETGKFGQGLFSQAIIRPLVLRTSALTLQVKPLPTPPKEGFTQAVGTFRLISELSAAETQVGEPATWTLRIDGTGNWTTHWNLVPPPIPSGLRVIEPAPRRQSDPDSLFSGSLVLERIVVADHPGRYTIPPYRFTYFDPLAGCYRTAQAAPAVLTVTSASSAAASPPERPSSSGPTAYSNGSPAPKRLPEAPLVGSSAALAPLENRWLFLEAGGAGATLLALWFLLAWRHARRADPMERRRAGLRRLRRIHRQIRRATSVGERQEQLFHWQAAIRDAWLVVPAVPGVAELGAALERAQVDSSTRRAWTELWQEAEIHLYAREATLPSDWIGRSEEEARRIRIPRQSWKGTFARRHFFPAVTIWIVLLSSSWGISALELYRSGRFEQSAELWERSLRRNPTDWIARNNYGAALSQEGRWQEALAQWSSAFLLSPRDSAVRANFALALTHCPGVDKRLSALVSGPVWFRWIGGASPAEWQLLLAIGLLVLFASGVLLLLSRYGLARPALPLRNTLLAVGLSLSTIALSAVALYGPMADPRAGLVIEDASLHSIPTDAEQQSGPVIAPILVVVGKPFLHWIQVRLSDSRSGWLRAEAVVRFFRPSIPSRAHRSPRRVGSGESAFPSSSRS</sequence>
<evidence type="ECO:0000256" key="2">
    <source>
        <dbReference type="SAM" id="Phobius"/>
    </source>
</evidence>
<dbReference type="InterPro" id="IPR011990">
    <property type="entry name" value="TPR-like_helical_dom_sf"/>
</dbReference>
<organism evidence="4 5">
    <name type="scientific">Methylacidimicrobium cyclopophantes</name>
    <dbReference type="NCBI Taxonomy" id="1041766"/>
    <lineage>
        <taxon>Bacteria</taxon>
        <taxon>Pseudomonadati</taxon>
        <taxon>Verrucomicrobiota</taxon>
        <taxon>Methylacidimicrobium</taxon>
    </lineage>
</organism>
<name>A0A5E6M714_9BACT</name>
<comment type="caution">
    <text evidence="4">The sequence shown here is derived from an EMBL/GenBank/DDBJ whole genome shotgun (WGS) entry which is preliminary data.</text>
</comment>
<accession>A0A5E6M714</accession>
<evidence type="ECO:0000256" key="1">
    <source>
        <dbReference type="SAM" id="MobiDB-lite"/>
    </source>
</evidence>
<keyword evidence="2" id="KW-0812">Transmembrane</keyword>
<dbReference type="InterPro" id="IPR019734">
    <property type="entry name" value="TPR_rpt"/>
</dbReference>
<feature type="transmembrane region" description="Helical" evidence="2">
    <location>
        <begin position="700"/>
        <end position="720"/>
    </location>
</feature>
<feature type="signal peptide" evidence="3">
    <location>
        <begin position="1"/>
        <end position="20"/>
    </location>
</feature>
<feature type="transmembrane region" description="Helical" evidence="2">
    <location>
        <begin position="732"/>
        <end position="754"/>
    </location>
</feature>
<keyword evidence="3" id="KW-0732">Signal</keyword>
<evidence type="ECO:0000313" key="4">
    <source>
        <dbReference type="EMBL" id="VVM05157.1"/>
    </source>
</evidence>
<feature type="compositionally biased region" description="Low complexity" evidence="1">
    <location>
        <begin position="384"/>
        <end position="399"/>
    </location>
</feature>
<dbReference type="Proteomes" id="UP000381693">
    <property type="component" value="Unassembled WGS sequence"/>
</dbReference>
<dbReference type="Gene3D" id="1.25.40.10">
    <property type="entry name" value="Tetratricopeptide repeat domain"/>
    <property type="match status" value="1"/>
</dbReference>
<dbReference type="PANTHER" id="PTHR40940">
    <property type="entry name" value="PROTEIN BATD-RELATED"/>
    <property type="match status" value="1"/>
</dbReference>
<dbReference type="SUPFAM" id="SSF48452">
    <property type="entry name" value="TPR-like"/>
    <property type="match status" value="1"/>
</dbReference>
<evidence type="ECO:0000313" key="5">
    <source>
        <dbReference type="Proteomes" id="UP000381693"/>
    </source>
</evidence>
<proteinExistence type="predicted"/>
<feature type="chain" id="PRO_5022826288" evidence="3">
    <location>
        <begin position="21"/>
        <end position="850"/>
    </location>
</feature>
<feature type="transmembrane region" description="Helical" evidence="2">
    <location>
        <begin position="430"/>
        <end position="451"/>
    </location>
</feature>
<dbReference type="EMBL" id="CABFUZ020000081">
    <property type="protein sequence ID" value="VVM05157.1"/>
    <property type="molecule type" value="Genomic_DNA"/>
</dbReference>
<reference evidence="4" key="1">
    <citation type="submission" date="2019-09" db="EMBL/GenBank/DDBJ databases">
        <authorList>
            <person name="Cremers G."/>
        </authorList>
    </citation>
    <scope>NUCLEOTIDE SEQUENCE [LARGE SCALE GENOMIC DNA]</scope>
    <source>
        <strain evidence="4">3B</strain>
    </source>
</reference>
<keyword evidence="5" id="KW-1185">Reference proteome</keyword>
<dbReference type="SMART" id="SM00028">
    <property type="entry name" value="TPR"/>
    <property type="match status" value="2"/>
</dbReference>
<feature type="region of interest" description="Disordered" evidence="1">
    <location>
        <begin position="384"/>
        <end position="412"/>
    </location>
</feature>
<keyword evidence="2" id="KW-1133">Transmembrane helix</keyword>
<evidence type="ECO:0000256" key="3">
    <source>
        <dbReference type="SAM" id="SignalP"/>
    </source>
</evidence>
<dbReference type="InterPro" id="IPR025738">
    <property type="entry name" value="BatD"/>
</dbReference>
<dbReference type="RefSeq" id="WP_178087610.1">
    <property type="nucleotide sequence ID" value="NZ_CABFUZ020000081.1"/>
</dbReference>
<dbReference type="PANTHER" id="PTHR40940:SF2">
    <property type="entry name" value="BATD"/>
    <property type="match status" value="1"/>
</dbReference>
<feature type="transmembrane region" description="Helical" evidence="2">
    <location>
        <begin position="579"/>
        <end position="599"/>
    </location>
</feature>
<dbReference type="AlphaFoldDB" id="A0A5E6M714"/>
<feature type="region of interest" description="Disordered" evidence="1">
    <location>
        <begin position="829"/>
        <end position="850"/>
    </location>
</feature>